<dbReference type="GO" id="GO:0030286">
    <property type="term" value="C:dynein complex"/>
    <property type="evidence" value="ECO:0007669"/>
    <property type="project" value="InterPro"/>
</dbReference>
<dbReference type="InterPro" id="IPR041228">
    <property type="entry name" value="Dynein_C"/>
</dbReference>
<evidence type="ECO:0000256" key="8">
    <source>
        <dbReference type="PIRSR" id="PIRSR624869-3"/>
    </source>
</evidence>
<keyword evidence="13" id="KW-1185">Reference proteome</keyword>
<dbReference type="GO" id="GO:0008569">
    <property type="term" value="F:minus-end-directed microtubule motor activity"/>
    <property type="evidence" value="ECO:0007669"/>
    <property type="project" value="InterPro"/>
</dbReference>
<dbReference type="EMBL" id="CM012437">
    <property type="protein sequence ID" value="RVE75892.1"/>
    <property type="molecule type" value="Genomic_DNA"/>
</dbReference>
<dbReference type="GO" id="GO:0070166">
    <property type="term" value="P:enamel mineralization"/>
    <property type="evidence" value="ECO:0007669"/>
    <property type="project" value="TreeGrafter"/>
</dbReference>
<feature type="domain" description="Dynein heavy chain C-terminal" evidence="11">
    <location>
        <begin position="324"/>
        <end position="433"/>
    </location>
</feature>
<evidence type="ECO:0000259" key="10">
    <source>
        <dbReference type="Pfam" id="PF06702"/>
    </source>
</evidence>
<evidence type="ECO:0000256" key="2">
    <source>
        <dbReference type="ARBA" id="ARBA00006557"/>
    </source>
</evidence>
<dbReference type="AlphaFoldDB" id="A0A3S2N8J7"/>
<dbReference type="InterPro" id="IPR004273">
    <property type="entry name" value="Dynein_heavy_D6_P-loop"/>
</dbReference>
<keyword evidence="4" id="KW-1015">Disulfide bond</keyword>
<dbReference type="PANTHER" id="PTHR12450:SF25">
    <property type="entry name" value="FAM20 C-TERMINAL DOMAIN-CONTAINING PROTEIN"/>
    <property type="match status" value="1"/>
</dbReference>
<dbReference type="Pfam" id="PF06702">
    <property type="entry name" value="Fam20C"/>
    <property type="match status" value="1"/>
</dbReference>
<feature type="binding site" evidence="7">
    <location>
        <position position="450"/>
    </location>
    <ligand>
        <name>ATP</name>
        <dbReference type="ChEBI" id="CHEBI:30616"/>
    </ligand>
</feature>
<dbReference type="InterPro" id="IPR027417">
    <property type="entry name" value="P-loop_NTPase"/>
</dbReference>
<sequence length="579" mass="65767">MPEEEAVLSLLDTAVNEGHWIIFYSCHLVECWNDKLVERLSQLMSSSEEGKCVTHPSFRLWFVTHETDKCSIPAVVRMRALLLACDSPWDLKEELSCSTRHLLSFCQTHSSSDVSAENMELFIRCVIFHSVLLQRQHCKNLGFGKTYHWNQEDLFALLDANMSISGLCHDKTKVLQHIANLSGVLQTLDQYFGSSTNSDSDMLGFSSDLASEVTKINSYNLRSLLQASQTPPGLLGSCIVKNQRSKLPDYRITRDRLLALRNYLTQRKESTEVNMEDVSRSPIRDFLQTEWNALFDCVSVLASQLQLSSFSLLQQTDLACLEKKAALLSSYLWQEGTTDPPGAYRLSAFKKPRGFLVALLREAAQVNHKYISDMMLHFQVFSHRPIPPTLPPDTVCLCGLELRGASWDTQREALQDTLSLQPSLMPFIGVQARVRTPNSASGNMDRHHYETFEKFGNNTFLLHLDNGRAFGRHSKDEPSILAPLRQCCRIRRSTWLRLRLLSLPQYHISDVMRASLSTDPLHKVAPLLAEPHLAALSRRLKTVLDTVSRCQEQQKEDSREKVIYDDLDSLRNSTFFAGL</sequence>
<dbReference type="InterPro" id="IPR042219">
    <property type="entry name" value="AAA_lid_11_sf"/>
</dbReference>
<dbReference type="Gene3D" id="1.10.8.720">
    <property type="entry name" value="Region D6 of dynein motor"/>
    <property type="match status" value="1"/>
</dbReference>
<keyword evidence="7" id="KW-0067">ATP-binding</keyword>
<dbReference type="InterPro" id="IPR043160">
    <property type="entry name" value="Dynein_C_barrel"/>
</dbReference>
<evidence type="ECO:0000313" key="13">
    <source>
        <dbReference type="Proteomes" id="UP000283210"/>
    </source>
</evidence>
<keyword evidence="5" id="KW-0325">Glycoprotein</keyword>
<accession>A0A3S2N8J7</accession>
<evidence type="ECO:0000256" key="3">
    <source>
        <dbReference type="ARBA" id="ARBA00023034"/>
    </source>
</evidence>
<dbReference type="GO" id="GO:0005524">
    <property type="term" value="F:ATP binding"/>
    <property type="evidence" value="ECO:0007669"/>
    <property type="project" value="UniProtKB-KW"/>
</dbReference>
<comment type="cofactor">
    <cofactor evidence="8">
        <name>Mn(2+)</name>
        <dbReference type="ChEBI" id="CHEBI:29035"/>
    </cofactor>
</comment>
<feature type="active site" evidence="6">
    <location>
        <position position="445"/>
    </location>
</feature>
<keyword evidence="8" id="KW-0464">Manganese</keyword>
<proteinExistence type="inferred from homology"/>
<protein>
    <submittedName>
        <fullName evidence="12">Uncharacterized protein</fullName>
    </submittedName>
</protein>
<evidence type="ECO:0000313" key="12">
    <source>
        <dbReference type="EMBL" id="RVE75892.1"/>
    </source>
</evidence>
<feature type="binding site" evidence="8">
    <location>
        <position position="465"/>
    </location>
    <ligand>
        <name>Mn(2+)</name>
        <dbReference type="ChEBI" id="CHEBI:29035"/>
    </ligand>
</feature>
<evidence type="ECO:0000256" key="5">
    <source>
        <dbReference type="ARBA" id="ARBA00023180"/>
    </source>
</evidence>
<evidence type="ECO:0000259" key="11">
    <source>
        <dbReference type="Pfam" id="PF18199"/>
    </source>
</evidence>
<reference evidence="12 13" key="2">
    <citation type="submission" date="2019-01" db="EMBL/GenBank/DDBJ databases">
        <title>A chromosome length genome reference of the Java medaka (oryzias javanicus).</title>
        <authorList>
            <person name="Herpin A."/>
            <person name="Takehana Y."/>
            <person name="Naruse K."/>
            <person name="Ansai S."/>
            <person name="Kawaguchi M."/>
        </authorList>
    </citation>
    <scope>NUCLEOTIDE SEQUENCE [LARGE SCALE GENOMIC DNA]</scope>
    <source>
        <strain evidence="12">RS831</strain>
        <tissue evidence="12">Whole body</tissue>
    </source>
</reference>
<feature type="binding site" evidence="7">
    <location>
        <position position="465"/>
    </location>
    <ligand>
        <name>ATP</name>
        <dbReference type="ChEBI" id="CHEBI:30616"/>
    </ligand>
</feature>
<dbReference type="GO" id="GO:0005794">
    <property type="term" value="C:Golgi apparatus"/>
    <property type="evidence" value="ECO:0007669"/>
    <property type="project" value="UniProtKB-SubCell"/>
</dbReference>
<evidence type="ECO:0000256" key="7">
    <source>
        <dbReference type="PIRSR" id="PIRSR624869-2"/>
    </source>
</evidence>
<dbReference type="GO" id="GO:0007018">
    <property type="term" value="P:microtubule-based movement"/>
    <property type="evidence" value="ECO:0007669"/>
    <property type="project" value="InterPro"/>
</dbReference>
<evidence type="ECO:0000256" key="4">
    <source>
        <dbReference type="ARBA" id="ARBA00023157"/>
    </source>
</evidence>
<dbReference type="Gene3D" id="3.10.490.20">
    <property type="match status" value="1"/>
</dbReference>
<keyword evidence="7" id="KW-0547">Nucleotide-binding</keyword>
<keyword evidence="8" id="KW-0479">Metal-binding</keyword>
<organism evidence="12 13">
    <name type="scientific">Oryzias javanicus</name>
    <name type="common">Javanese ricefish</name>
    <name type="synonym">Aplocheilus javanicus</name>
    <dbReference type="NCBI Taxonomy" id="123683"/>
    <lineage>
        <taxon>Eukaryota</taxon>
        <taxon>Metazoa</taxon>
        <taxon>Chordata</taxon>
        <taxon>Craniata</taxon>
        <taxon>Vertebrata</taxon>
        <taxon>Euteleostomi</taxon>
        <taxon>Actinopterygii</taxon>
        <taxon>Neopterygii</taxon>
        <taxon>Teleostei</taxon>
        <taxon>Neoteleostei</taxon>
        <taxon>Acanthomorphata</taxon>
        <taxon>Ovalentaria</taxon>
        <taxon>Atherinomorphae</taxon>
        <taxon>Beloniformes</taxon>
        <taxon>Adrianichthyidae</taxon>
        <taxon>Oryziinae</taxon>
        <taxon>Oryzias</taxon>
    </lineage>
</organism>
<comment type="subcellular location">
    <subcellularLocation>
        <location evidence="1">Golgi apparatus</location>
    </subcellularLocation>
</comment>
<feature type="domain" description="Dynein heavy chain region D6 P-loop" evidence="9">
    <location>
        <begin position="5"/>
        <end position="70"/>
    </location>
</feature>
<dbReference type="PANTHER" id="PTHR12450">
    <property type="entry name" value="DENTIN MATRIX PROTEIN 4 PROTEIN FAM20"/>
    <property type="match status" value="1"/>
</dbReference>
<dbReference type="Proteomes" id="UP000283210">
    <property type="component" value="Chromosome 1"/>
</dbReference>
<dbReference type="Pfam" id="PF18199">
    <property type="entry name" value="Dynein_C"/>
    <property type="match status" value="1"/>
</dbReference>
<evidence type="ECO:0000256" key="1">
    <source>
        <dbReference type="ARBA" id="ARBA00004555"/>
    </source>
</evidence>
<dbReference type="InterPro" id="IPR024869">
    <property type="entry name" value="FAM20"/>
</dbReference>
<gene>
    <name evidence="12" type="ORF">OJAV_G00003190</name>
</gene>
<feature type="domain" description="FAM20 C-terminal" evidence="10">
    <location>
        <begin position="442"/>
        <end position="557"/>
    </location>
</feature>
<comment type="similarity">
    <text evidence="2">Belongs to the FAM20 family.</text>
</comment>
<dbReference type="OrthoDB" id="5986589at2759"/>
<keyword evidence="3" id="KW-0333">Golgi apparatus</keyword>
<dbReference type="GO" id="GO:0046872">
    <property type="term" value="F:metal ion binding"/>
    <property type="evidence" value="ECO:0007669"/>
    <property type="project" value="UniProtKB-KW"/>
</dbReference>
<dbReference type="Gene3D" id="3.40.50.300">
    <property type="entry name" value="P-loop containing nucleotide triphosphate hydrolases"/>
    <property type="match status" value="1"/>
</dbReference>
<evidence type="ECO:0000256" key="6">
    <source>
        <dbReference type="PIRSR" id="PIRSR624869-1"/>
    </source>
</evidence>
<name>A0A3S2N8J7_ORYJA</name>
<dbReference type="Pfam" id="PF03028">
    <property type="entry name" value="Dynein_heavy"/>
    <property type="match status" value="1"/>
</dbReference>
<reference evidence="12 13" key="1">
    <citation type="submission" date="2018-11" db="EMBL/GenBank/DDBJ databases">
        <authorList>
            <person name="Lopez-Roques C."/>
            <person name="Donnadieu C."/>
            <person name="Bouchez O."/>
            <person name="Klopp C."/>
            <person name="Cabau C."/>
            <person name="Zahm M."/>
        </authorList>
    </citation>
    <scope>NUCLEOTIDE SEQUENCE [LARGE SCALE GENOMIC DNA]</scope>
    <source>
        <strain evidence="12">RS831</strain>
        <tissue evidence="12">Whole body</tissue>
    </source>
</reference>
<dbReference type="InterPro" id="IPR009581">
    <property type="entry name" value="FAM20_C"/>
</dbReference>
<dbReference type="GO" id="GO:0016773">
    <property type="term" value="F:phosphotransferase activity, alcohol group as acceptor"/>
    <property type="evidence" value="ECO:0007669"/>
    <property type="project" value="TreeGrafter"/>
</dbReference>
<evidence type="ECO:0000259" key="9">
    <source>
        <dbReference type="Pfam" id="PF03028"/>
    </source>
</evidence>